<dbReference type="PANTHER" id="PTHR31293">
    <property type="entry name" value="RNI-LIKE SUPERFAMILY PROTEIN"/>
    <property type="match status" value="1"/>
</dbReference>
<dbReference type="Gene3D" id="1.20.1280.50">
    <property type="match status" value="1"/>
</dbReference>
<dbReference type="InterPro" id="IPR055294">
    <property type="entry name" value="FBL60-like"/>
</dbReference>
<evidence type="ECO:0000259" key="1">
    <source>
        <dbReference type="PROSITE" id="PS50181"/>
    </source>
</evidence>
<dbReference type="PROSITE" id="PS50181">
    <property type="entry name" value="FBOX"/>
    <property type="match status" value="1"/>
</dbReference>
<dbReference type="CDD" id="cd22160">
    <property type="entry name" value="F-box_AtFBL13-like"/>
    <property type="match status" value="1"/>
</dbReference>
<proteinExistence type="predicted"/>
<name>A0AAW1KAU5_SAPOF</name>
<dbReference type="InterPro" id="IPR053781">
    <property type="entry name" value="F-box_AtFBL13-like"/>
</dbReference>
<evidence type="ECO:0000313" key="3">
    <source>
        <dbReference type="Proteomes" id="UP001443914"/>
    </source>
</evidence>
<organism evidence="2 3">
    <name type="scientific">Saponaria officinalis</name>
    <name type="common">Common soapwort</name>
    <name type="synonym">Lychnis saponaria</name>
    <dbReference type="NCBI Taxonomy" id="3572"/>
    <lineage>
        <taxon>Eukaryota</taxon>
        <taxon>Viridiplantae</taxon>
        <taxon>Streptophyta</taxon>
        <taxon>Embryophyta</taxon>
        <taxon>Tracheophyta</taxon>
        <taxon>Spermatophyta</taxon>
        <taxon>Magnoliopsida</taxon>
        <taxon>eudicotyledons</taxon>
        <taxon>Gunneridae</taxon>
        <taxon>Pentapetalae</taxon>
        <taxon>Caryophyllales</taxon>
        <taxon>Caryophyllaceae</taxon>
        <taxon>Caryophylleae</taxon>
        <taxon>Saponaria</taxon>
    </lineage>
</organism>
<dbReference type="Proteomes" id="UP001443914">
    <property type="component" value="Unassembled WGS sequence"/>
</dbReference>
<sequence>MYHSKEGRKILEMRDKGNLDRISSLPDELLANILSFLPTLSAVQTSILSNRWRYLFTLTRNLSFDDQEYFGTTSLDQCEEPDDEEYFGEASLAQCEERKMSFERFVYGVLALHRISHLFISSA</sequence>
<reference evidence="2" key="1">
    <citation type="submission" date="2024-03" db="EMBL/GenBank/DDBJ databases">
        <title>WGS assembly of Saponaria officinalis var. Norfolk2.</title>
        <authorList>
            <person name="Jenkins J."/>
            <person name="Shu S."/>
            <person name="Grimwood J."/>
            <person name="Barry K."/>
            <person name="Goodstein D."/>
            <person name="Schmutz J."/>
            <person name="Leebens-Mack J."/>
            <person name="Osbourn A."/>
        </authorList>
    </citation>
    <scope>NUCLEOTIDE SEQUENCE [LARGE SCALE GENOMIC DNA]</scope>
    <source>
        <strain evidence="2">JIC</strain>
    </source>
</reference>
<dbReference type="InterPro" id="IPR036047">
    <property type="entry name" value="F-box-like_dom_sf"/>
</dbReference>
<dbReference type="Pfam" id="PF00646">
    <property type="entry name" value="F-box"/>
    <property type="match status" value="1"/>
</dbReference>
<gene>
    <name evidence="2" type="ORF">RND81_06G153100</name>
</gene>
<dbReference type="InterPro" id="IPR001810">
    <property type="entry name" value="F-box_dom"/>
</dbReference>
<evidence type="ECO:0000313" key="2">
    <source>
        <dbReference type="EMBL" id="KAK9715255.1"/>
    </source>
</evidence>
<protein>
    <recommendedName>
        <fullName evidence="1">F-box domain-containing protein</fullName>
    </recommendedName>
</protein>
<dbReference type="PANTHER" id="PTHR31293:SF12">
    <property type="entry name" value="RNI-LIKE SUPERFAMILY PROTEIN"/>
    <property type="match status" value="1"/>
</dbReference>
<keyword evidence="3" id="KW-1185">Reference proteome</keyword>
<feature type="domain" description="F-box" evidence="1">
    <location>
        <begin position="19"/>
        <end position="67"/>
    </location>
</feature>
<dbReference type="AlphaFoldDB" id="A0AAW1KAU5"/>
<dbReference type="SUPFAM" id="SSF81383">
    <property type="entry name" value="F-box domain"/>
    <property type="match status" value="1"/>
</dbReference>
<dbReference type="EMBL" id="JBDFQZ010000006">
    <property type="protein sequence ID" value="KAK9715255.1"/>
    <property type="molecule type" value="Genomic_DNA"/>
</dbReference>
<comment type="caution">
    <text evidence="2">The sequence shown here is derived from an EMBL/GenBank/DDBJ whole genome shotgun (WGS) entry which is preliminary data.</text>
</comment>
<accession>A0AAW1KAU5</accession>